<dbReference type="Pfam" id="PF01997">
    <property type="entry name" value="Translin"/>
    <property type="match status" value="1"/>
</dbReference>
<dbReference type="InterPro" id="IPR016068">
    <property type="entry name" value="Translin_N"/>
</dbReference>
<keyword evidence="3" id="KW-1185">Reference proteome</keyword>
<feature type="compositionally biased region" description="Basic and acidic residues" evidence="2">
    <location>
        <begin position="16"/>
        <end position="28"/>
    </location>
</feature>
<dbReference type="SUPFAM" id="SSF74784">
    <property type="entry name" value="Translin"/>
    <property type="match status" value="1"/>
</dbReference>
<organism evidence="3 4">
    <name type="scientific">Enhydra lutris kenyoni</name>
    <name type="common">northern sea otter</name>
    <dbReference type="NCBI Taxonomy" id="391180"/>
    <lineage>
        <taxon>Eukaryota</taxon>
        <taxon>Metazoa</taxon>
        <taxon>Chordata</taxon>
        <taxon>Craniata</taxon>
        <taxon>Vertebrata</taxon>
        <taxon>Euteleostomi</taxon>
        <taxon>Mammalia</taxon>
        <taxon>Eutheria</taxon>
        <taxon>Laurasiatheria</taxon>
        <taxon>Carnivora</taxon>
        <taxon>Caniformia</taxon>
        <taxon>Musteloidea</taxon>
        <taxon>Mustelidae</taxon>
        <taxon>Lutrinae</taxon>
        <taxon>Enhydra</taxon>
    </lineage>
</organism>
<feature type="binding site" evidence="1">
    <location>
        <position position="129"/>
    </location>
    <ligand>
        <name>Mg(2+)</name>
        <dbReference type="ChEBI" id="CHEBI:18420"/>
    </ligand>
</feature>
<dbReference type="Gene3D" id="1.20.58.190">
    <property type="entry name" value="Translin, domain 1"/>
    <property type="match status" value="1"/>
</dbReference>
<dbReference type="Proteomes" id="UP000248482">
    <property type="component" value="Unplaced"/>
</dbReference>
<dbReference type="PANTHER" id="PTHR10741">
    <property type="entry name" value="TRANSLIN AND TRANSLIN ASSOCIATED PROTEIN X"/>
    <property type="match status" value="1"/>
</dbReference>
<dbReference type="GO" id="GO:0046872">
    <property type="term" value="F:metal ion binding"/>
    <property type="evidence" value="ECO:0007669"/>
    <property type="project" value="UniProtKB-KW"/>
</dbReference>
<evidence type="ECO:0000256" key="2">
    <source>
        <dbReference type="SAM" id="MobiDB-lite"/>
    </source>
</evidence>
<gene>
    <name evidence="4" type="primary">LOC111160523</name>
</gene>
<keyword evidence="1" id="KW-0479">Metal-binding</keyword>
<dbReference type="GO" id="GO:0043565">
    <property type="term" value="F:sequence-specific DNA binding"/>
    <property type="evidence" value="ECO:0007669"/>
    <property type="project" value="InterPro"/>
</dbReference>
<dbReference type="AlphaFoldDB" id="A0A2Y9L204"/>
<feature type="region of interest" description="Disordered" evidence="2">
    <location>
        <begin position="1"/>
        <end position="31"/>
    </location>
</feature>
<accession>A0A2Y9L204</accession>
<evidence type="ECO:0000313" key="3">
    <source>
        <dbReference type="Proteomes" id="UP000248482"/>
    </source>
</evidence>
<sequence length="238" mass="27314">MSSKEGSGGFRKRKHDNFPHNQRREGKDVNSSSPLMLAFKSFQQELDARHDKYERLVKLSRDITVESKRTIFLLHRITSAPDMEEILTESEIKLDGVRQKILQVAQELSGEDMHQFHRAITTGLQEYVEAVSFQHFIKTRSLISMDEINKQLIFTTEDYGKENKTVEKKTTKESKGAEEETVKAINHDGPCYVGIEEARKGLSDLGKHEWITNLEGFKICHLNNPPLMRRISSLVLGD</sequence>
<dbReference type="RefSeq" id="XP_022379388.1">
    <property type="nucleotide sequence ID" value="XM_022523680.1"/>
</dbReference>
<dbReference type="GeneID" id="111160523"/>
<evidence type="ECO:0000313" key="4">
    <source>
        <dbReference type="RefSeq" id="XP_022379388.1"/>
    </source>
</evidence>
<reference evidence="4" key="1">
    <citation type="submission" date="2025-08" db="UniProtKB">
        <authorList>
            <consortium name="RefSeq"/>
        </authorList>
    </citation>
    <scope>IDENTIFICATION</scope>
    <source>
        <tissue evidence="4">Blood</tissue>
    </source>
</reference>
<dbReference type="FunFam" id="1.20.58.190:FF:000002">
    <property type="entry name" value="Translin-associated factor X"/>
    <property type="match status" value="1"/>
</dbReference>
<dbReference type="InterPro" id="IPR036081">
    <property type="entry name" value="Translin_sf"/>
</dbReference>
<protein>
    <submittedName>
        <fullName evidence="4">Translin-associated protein X isoform X2</fullName>
    </submittedName>
</protein>
<keyword evidence="1" id="KW-0460">Magnesium</keyword>
<name>A0A2Y9L204_ENHLU</name>
<proteinExistence type="predicted"/>
<dbReference type="InterPro" id="IPR002848">
    <property type="entry name" value="Translin_fam"/>
</dbReference>
<evidence type="ECO:0000256" key="1">
    <source>
        <dbReference type="PIRSR" id="PIRSR602848-1"/>
    </source>
</evidence>